<name>A0ABQ7EDR3_BRACR</name>
<keyword evidence="3" id="KW-1185">Reference proteome</keyword>
<feature type="region of interest" description="Disordered" evidence="1">
    <location>
        <begin position="145"/>
        <end position="179"/>
    </location>
</feature>
<evidence type="ECO:0000256" key="1">
    <source>
        <dbReference type="SAM" id="MobiDB-lite"/>
    </source>
</evidence>
<accession>A0ABQ7EDR3</accession>
<dbReference type="EMBL" id="QGKV02000299">
    <property type="protein sequence ID" value="KAF3594911.1"/>
    <property type="molecule type" value="Genomic_DNA"/>
</dbReference>
<evidence type="ECO:0000313" key="2">
    <source>
        <dbReference type="EMBL" id="KAF3594911.1"/>
    </source>
</evidence>
<gene>
    <name evidence="2" type="ORF">DY000_02021360</name>
</gene>
<feature type="compositionally biased region" description="Polar residues" evidence="1">
    <location>
        <begin position="45"/>
        <end position="71"/>
    </location>
</feature>
<feature type="compositionally biased region" description="Polar residues" evidence="1">
    <location>
        <begin position="167"/>
        <end position="179"/>
    </location>
</feature>
<feature type="compositionally biased region" description="Polar residues" evidence="1">
    <location>
        <begin position="14"/>
        <end position="36"/>
    </location>
</feature>
<protein>
    <submittedName>
        <fullName evidence="2">Uncharacterized protein</fullName>
    </submittedName>
</protein>
<reference evidence="2 3" key="1">
    <citation type="journal article" date="2020" name="BMC Genomics">
        <title>Intraspecific diversification of the crop wild relative Brassica cretica Lam. using demographic model selection.</title>
        <authorList>
            <person name="Kioukis A."/>
            <person name="Michalopoulou V.A."/>
            <person name="Briers L."/>
            <person name="Pirintsos S."/>
            <person name="Studholme D.J."/>
            <person name="Pavlidis P."/>
            <person name="Sarris P.F."/>
        </authorList>
    </citation>
    <scope>NUCLEOTIDE SEQUENCE [LARGE SCALE GENOMIC DNA]</scope>
    <source>
        <strain evidence="3">cv. PFS-1207/04</strain>
    </source>
</reference>
<proteinExistence type="predicted"/>
<feature type="compositionally biased region" description="Low complexity" evidence="1">
    <location>
        <begin position="72"/>
        <end position="110"/>
    </location>
</feature>
<feature type="region of interest" description="Disordered" evidence="1">
    <location>
        <begin position="1"/>
        <end position="120"/>
    </location>
</feature>
<evidence type="ECO:0000313" key="3">
    <source>
        <dbReference type="Proteomes" id="UP000266723"/>
    </source>
</evidence>
<organism evidence="2 3">
    <name type="scientific">Brassica cretica</name>
    <name type="common">Mustard</name>
    <dbReference type="NCBI Taxonomy" id="69181"/>
    <lineage>
        <taxon>Eukaryota</taxon>
        <taxon>Viridiplantae</taxon>
        <taxon>Streptophyta</taxon>
        <taxon>Embryophyta</taxon>
        <taxon>Tracheophyta</taxon>
        <taxon>Spermatophyta</taxon>
        <taxon>Magnoliopsida</taxon>
        <taxon>eudicotyledons</taxon>
        <taxon>Gunneridae</taxon>
        <taxon>Pentapetalae</taxon>
        <taxon>rosids</taxon>
        <taxon>malvids</taxon>
        <taxon>Brassicales</taxon>
        <taxon>Brassicaceae</taxon>
        <taxon>Brassiceae</taxon>
        <taxon>Brassica</taxon>
    </lineage>
</organism>
<comment type="caution">
    <text evidence="2">The sequence shown here is derived from an EMBL/GenBank/DDBJ whole genome shotgun (WGS) entry which is preliminary data.</text>
</comment>
<sequence length="179" mass="20410">MEEATMEPGATDATAETKTLGENQQEVSYVKNQGWQFKNYHPNPNVRTNQHLFSYKTNPNNPNDRSHGNQFQNPGYQKPYPQNQNQNGKMFILSQAQNQFQNKQKNPQAAPATASGPPDELKGIMQQLLQGQQIHGKALNQILSPKSSLLKRRENRKRENNLHLRMSLTTNKTQNNQLS</sequence>
<dbReference type="Proteomes" id="UP000266723">
    <property type="component" value="Unassembled WGS sequence"/>
</dbReference>